<organism evidence="8 9">
    <name type="scientific">Asaia siamensis</name>
    <dbReference type="NCBI Taxonomy" id="110479"/>
    <lineage>
        <taxon>Bacteria</taxon>
        <taxon>Pseudomonadati</taxon>
        <taxon>Pseudomonadota</taxon>
        <taxon>Alphaproteobacteria</taxon>
        <taxon>Acetobacterales</taxon>
        <taxon>Acetobacteraceae</taxon>
        <taxon>Asaia</taxon>
    </lineage>
</organism>
<feature type="compositionally biased region" description="Low complexity" evidence="6">
    <location>
        <begin position="153"/>
        <end position="171"/>
    </location>
</feature>
<evidence type="ECO:0000256" key="5">
    <source>
        <dbReference type="ARBA" id="ARBA00023136"/>
    </source>
</evidence>
<sequence length="387" mass="40217">MSDSAGNGGTEMPGATVRPPGEMQLRAKRPPVTRLSRKVILGLSVVATAGVGGALYLALKPAPPKSNAELYNTGSRTTPDGLANLPGDYSHPPRLGPPLPGDLGGPLLKAGVGAPGMATPAAPADPEKQRIVQEQEAARVSHLFTQTQTGRDVATTPATPGATAAAPSSVPTDRKQAFLDGPVDHRTVSAERFTSTASPYVLQAGSIIPGALITGIRSDLPGEVTAQVTENVYDSPTGHILLIPQGAKLIGRYDSQIAYGQTRVLLVWTRLMRGAGDSIVLENEPAADAAGFAGLQDQTDNHWGEVFKAALVSTVLSVGSEADISGGNGIAQALRTGGSQGFNQIGAQIVGRSLNIQPTNTIRPGFPVRVMAHRDLVLTPYQQEAFR</sequence>
<protein>
    <submittedName>
        <fullName evidence="8">Conjugal transfer protein TrbI</fullName>
    </submittedName>
</protein>
<keyword evidence="9" id="KW-1185">Reference proteome</keyword>
<evidence type="ECO:0000256" key="2">
    <source>
        <dbReference type="ARBA" id="ARBA00010265"/>
    </source>
</evidence>
<keyword evidence="5 7" id="KW-0472">Membrane</keyword>
<dbReference type="Pfam" id="PF03743">
    <property type="entry name" value="TrbI"/>
    <property type="match status" value="1"/>
</dbReference>
<evidence type="ECO:0000256" key="1">
    <source>
        <dbReference type="ARBA" id="ARBA00004167"/>
    </source>
</evidence>
<comment type="caution">
    <text evidence="8">The sequence shown here is derived from an EMBL/GenBank/DDBJ whole genome shotgun (WGS) entry which is preliminary data.</text>
</comment>
<evidence type="ECO:0000256" key="4">
    <source>
        <dbReference type="ARBA" id="ARBA00022989"/>
    </source>
</evidence>
<evidence type="ECO:0000256" key="6">
    <source>
        <dbReference type="SAM" id="MobiDB-lite"/>
    </source>
</evidence>
<comment type="subcellular location">
    <subcellularLocation>
        <location evidence="1">Membrane</location>
        <topology evidence="1">Single-pass membrane protein</topology>
    </subcellularLocation>
</comment>
<evidence type="ECO:0000256" key="3">
    <source>
        <dbReference type="ARBA" id="ARBA00022692"/>
    </source>
</evidence>
<dbReference type="EMBL" id="BMCH01000003">
    <property type="protein sequence ID" value="GGC31244.1"/>
    <property type="molecule type" value="Genomic_DNA"/>
</dbReference>
<comment type="similarity">
    <text evidence="2">Belongs to the TrbI/VirB10 family.</text>
</comment>
<dbReference type="RefSeq" id="WP_188426224.1">
    <property type="nucleotide sequence ID" value="NZ_BMCH01000003.1"/>
</dbReference>
<proteinExistence type="inferred from homology"/>
<dbReference type="InterPro" id="IPR042217">
    <property type="entry name" value="T4SS_VirB10/TrbI"/>
</dbReference>
<evidence type="ECO:0000313" key="9">
    <source>
        <dbReference type="Proteomes" id="UP000637769"/>
    </source>
</evidence>
<evidence type="ECO:0000256" key="7">
    <source>
        <dbReference type="SAM" id="Phobius"/>
    </source>
</evidence>
<keyword evidence="3 7" id="KW-0812">Transmembrane</keyword>
<feature type="region of interest" description="Disordered" evidence="6">
    <location>
        <begin position="146"/>
        <end position="173"/>
    </location>
</feature>
<dbReference type="Gene3D" id="2.40.128.260">
    <property type="entry name" value="Type IV secretion system, VirB10/TraB/TrbI"/>
    <property type="match status" value="1"/>
</dbReference>
<keyword evidence="4 7" id="KW-1133">Transmembrane helix</keyword>
<feature type="transmembrane region" description="Helical" evidence="7">
    <location>
        <begin position="39"/>
        <end position="59"/>
    </location>
</feature>
<feature type="compositionally biased region" description="Gly residues" evidence="6">
    <location>
        <begin position="1"/>
        <end position="11"/>
    </location>
</feature>
<dbReference type="CDD" id="cd16429">
    <property type="entry name" value="VirB10"/>
    <property type="match status" value="1"/>
</dbReference>
<feature type="region of interest" description="Disordered" evidence="6">
    <location>
        <begin position="1"/>
        <end position="30"/>
    </location>
</feature>
<dbReference type="Proteomes" id="UP000637769">
    <property type="component" value="Unassembled WGS sequence"/>
</dbReference>
<name>A0ABQ1LWV6_9PROT</name>
<dbReference type="InterPro" id="IPR005498">
    <property type="entry name" value="T4SS_VirB10/TraB/TrbI"/>
</dbReference>
<gene>
    <name evidence="8" type="primary">trbI</name>
    <name evidence="8" type="ORF">GCM10007207_15940</name>
</gene>
<evidence type="ECO:0000313" key="8">
    <source>
        <dbReference type="EMBL" id="GGC31244.1"/>
    </source>
</evidence>
<reference evidence="9" key="1">
    <citation type="journal article" date="2019" name="Int. J. Syst. Evol. Microbiol.">
        <title>The Global Catalogue of Microorganisms (GCM) 10K type strain sequencing project: providing services to taxonomists for standard genome sequencing and annotation.</title>
        <authorList>
            <consortium name="The Broad Institute Genomics Platform"/>
            <consortium name="The Broad Institute Genome Sequencing Center for Infectious Disease"/>
            <person name="Wu L."/>
            <person name="Ma J."/>
        </authorList>
    </citation>
    <scope>NUCLEOTIDE SEQUENCE [LARGE SCALE GENOMIC DNA]</scope>
    <source>
        <strain evidence="9">CCM 7132</strain>
    </source>
</reference>
<accession>A0ABQ1LWV6</accession>